<keyword evidence="1" id="KW-0472">Membrane</keyword>
<accession>A0A814QM73</accession>
<dbReference type="EMBL" id="CAJNOJ010000105">
    <property type="protein sequence ID" value="CAF1122023.1"/>
    <property type="molecule type" value="Genomic_DNA"/>
</dbReference>
<gene>
    <name evidence="2" type="ORF">EDS130_LOCUS21107</name>
    <name evidence="3" type="ORF">XAT740_LOCUS31702</name>
</gene>
<feature type="transmembrane region" description="Helical" evidence="1">
    <location>
        <begin position="205"/>
        <end position="223"/>
    </location>
</feature>
<sequence>MPIYSPKVGSFSPRKKLENADRRFNVNVCAGNPVATGRLAWVQNTYPAKYNFAAENWESLEGVKSKTKMRGGHLLLYRFVIVVALVGVGICNIVSTGSIAGSVLICLLYTALSGYNTFVYYRNGTVIHDRMIKVKDRYLTSYRNEFFTIPIHANIQDQQLSGMIGKDSLVAMIGQQEQRRENIDSIDIMIYKKAYLEYTNFPGEAIVHLLVFWVIFGITIGVAKSR</sequence>
<comment type="caution">
    <text evidence="2">The sequence shown here is derived from an EMBL/GenBank/DDBJ whole genome shotgun (WGS) entry which is preliminary data.</text>
</comment>
<dbReference type="AlphaFoldDB" id="A0A814QM73"/>
<dbReference type="Proteomes" id="UP000663828">
    <property type="component" value="Unassembled WGS sequence"/>
</dbReference>
<proteinExistence type="predicted"/>
<evidence type="ECO:0000256" key="1">
    <source>
        <dbReference type="SAM" id="Phobius"/>
    </source>
</evidence>
<evidence type="ECO:0000313" key="5">
    <source>
        <dbReference type="Proteomes" id="UP000663852"/>
    </source>
</evidence>
<keyword evidence="1" id="KW-1133">Transmembrane helix</keyword>
<keyword evidence="4" id="KW-1185">Reference proteome</keyword>
<keyword evidence="1" id="KW-0812">Transmembrane</keyword>
<dbReference type="Proteomes" id="UP000663852">
    <property type="component" value="Unassembled WGS sequence"/>
</dbReference>
<name>A0A814QM73_ADIRI</name>
<feature type="transmembrane region" description="Helical" evidence="1">
    <location>
        <begin position="74"/>
        <end position="95"/>
    </location>
</feature>
<reference evidence="2" key="1">
    <citation type="submission" date="2021-02" db="EMBL/GenBank/DDBJ databases">
        <authorList>
            <person name="Nowell W R."/>
        </authorList>
    </citation>
    <scope>NUCLEOTIDE SEQUENCE</scope>
</reference>
<protein>
    <submittedName>
        <fullName evidence="2">Uncharacterized protein</fullName>
    </submittedName>
</protein>
<dbReference type="OrthoDB" id="10556136at2759"/>
<evidence type="ECO:0000313" key="2">
    <source>
        <dbReference type="EMBL" id="CAF1122023.1"/>
    </source>
</evidence>
<dbReference type="EMBL" id="CAJNOR010002905">
    <property type="protein sequence ID" value="CAF1355144.1"/>
    <property type="molecule type" value="Genomic_DNA"/>
</dbReference>
<organism evidence="2 5">
    <name type="scientific">Adineta ricciae</name>
    <name type="common">Rotifer</name>
    <dbReference type="NCBI Taxonomy" id="249248"/>
    <lineage>
        <taxon>Eukaryota</taxon>
        <taxon>Metazoa</taxon>
        <taxon>Spiralia</taxon>
        <taxon>Gnathifera</taxon>
        <taxon>Rotifera</taxon>
        <taxon>Eurotatoria</taxon>
        <taxon>Bdelloidea</taxon>
        <taxon>Adinetida</taxon>
        <taxon>Adinetidae</taxon>
        <taxon>Adineta</taxon>
    </lineage>
</organism>
<evidence type="ECO:0000313" key="4">
    <source>
        <dbReference type="Proteomes" id="UP000663828"/>
    </source>
</evidence>
<evidence type="ECO:0000313" key="3">
    <source>
        <dbReference type="EMBL" id="CAF1355144.1"/>
    </source>
</evidence>
<feature type="transmembrane region" description="Helical" evidence="1">
    <location>
        <begin position="101"/>
        <end position="121"/>
    </location>
</feature>